<dbReference type="InterPro" id="IPR022062">
    <property type="entry name" value="DUF3618"/>
</dbReference>
<dbReference type="RefSeq" id="WP_117403711.1">
    <property type="nucleotide sequence ID" value="NZ_QVNQ01000011.1"/>
</dbReference>
<dbReference type="EMBL" id="QVNQ01000011">
    <property type="protein sequence ID" value="RFS81866.1"/>
    <property type="molecule type" value="Genomic_DNA"/>
</dbReference>
<sequence length="106" mass="11467">MADSARSPDELEQEIEIRRQRLVRTVDELAARANPRSIAQRGAERLKEEAGQVARAVGAIVRSDDAVVEAGDAPGGGSDKRLVLVGVGAAVTVTALILWGRRRRRR</sequence>
<dbReference type="Pfam" id="PF12277">
    <property type="entry name" value="DUF3618"/>
    <property type="match status" value="1"/>
</dbReference>
<dbReference type="OrthoDB" id="3218417at2"/>
<protein>
    <submittedName>
        <fullName evidence="2">DUF3618 domain-containing protein</fullName>
    </submittedName>
</protein>
<organism evidence="2 3">
    <name type="scientific">Actinomadura spongiicola</name>
    <dbReference type="NCBI Taxonomy" id="2303421"/>
    <lineage>
        <taxon>Bacteria</taxon>
        <taxon>Bacillati</taxon>
        <taxon>Actinomycetota</taxon>
        <taxon>Actinomycetes</taxon>
        <taxon>Streptosporangiales</taxon>
        <taxon>Thermomonosporaceae</taxon>
        <taxon>Actinomadura</taxon>
    </lineage>
</organism>
<feature type="transmembrane region" description="Helical" evidence="1">
    <location>
        <begin position="82"/>
        <end position="100"/>
    </location>
</feature>
<keyword evidence="1" id="KW-1133">Transmembrane helix</keyword>
<keyword evidence="1" id="KW-0812">Transmembrane</keyword>
<reference evidence="2 3" key="1">
    <citation type="submission" date="2018-08" db="EMBL/GenBank/DDBJ databases">
        <title>Actinomadura spongicola sp. nov., isolated from marine sponge Leucetta chagosensis.</title>
        <authorList>
            <person name="Li L."/>
            <person name="Lin H.W."/>
        </authorList>
    </citation>
    <scope>NUCLEOTIDE SEQUENCE [LARGE SCALE GENOMIC DNA]</scope>
    <source>
        <strain evidence="2 3">LHW52907</strain>
    </source>
</reference>
<dbReference type="Proteomes" id="UP000262882">
    <property type="component" value="Unassembled WGS sequence"/>
</dbReference>
<evidence type="ECO:0000256" key="1">
    <source>
        <dbReference type="SAM" id="Phobius"/>
    </source>
</evidence>
<dbReference type="AlphaFoldDB" id="A0A372G8Z9"/>
<evidence type="ECO:0000313" key="3">
    <source>
        <dbReference type="Proteomes" id="UP000262882"/>
    </source>
</evidence>
<gene>
    <name evidence="2" type="ORF">D0T12_29565</name>
</gene>
<keyword evidence="3" id="KW-1185">Reference proteome</keyword>
<keyword evidence="1" id="KW-0472">Membrane</keyword>
<accession>A0A372G8Z9</accession>
<evidence type="ECO:0000313" key="2">
    <source>
        <dbReference type="EMBL" id="RFS81866.1"/>
    </source>
</evidence>
<name>A0A372G8Z9_9ACTN</name>
<proteinExistence type="predicted"/>
<comment type="caution">
    <text evidence="2">The sequence shown here is derived from an EMBL/GenBank/DDBJ whole genome shotgun (WGS) entry which is preliminary data.</text>
</comment>